<keyword evidence="3" id="KW-0378">Hydrolase</keyword>
<dbReference type="PANTHER" id="PTHR13943:SF37">
    <property type="entry name" value="PHOSPHOLIPASE A AND ACYLTRANSFERASE 1"/>
    <property type="match status" value="1"/>
</dbReference>
<dbReference type="PANTHER" id="PTHR13943">
    <property type="entry name" value="HRAS-LIKE SUPPRESSOR - RELATED"/>
    <property type="match status" value="1"/>
</dbReference>
<accession>A0A7L0LRM6</accession>
<dbReference type="GO" id="GO:0005737">
    <property type="term" value="C:cytoplasm"/>
    <property type="evidence" value="ECO:0007669"/>
    <property type="project" value="TreeGrafter"/>
</dbReference>
<keyword evidence="4" id="KW-0443">Lipid metabolism</keyword>
<comment type="caution">
    <text evidence="6">The sequence shown here is derived from an EMBL/GenBank/DDBJ whole genome shotgun (WGS) entry which is preliminary data.</text>
</comment>
<keyword evidence="7" id="KW-1185">Reference proteome</keyword>
<dbReference type="Proteomes" id="UP000567822">
    <property type="component" value="Unassembled WGS sequence"/>
</dbReference>
<dbReference type="EMBL" id="VXAN01001759">
    <property type="protein sequence ID" value="NXK70852.1"/>
    <property type="molecule type" value="Genomic_DNA"/>
</dbReference>
<dbReference type="GO" id="GO:0070292">
    <property type="term" value="P:N-acylphosphatidylethanolamine metabolic process"/>
    <property type="evidence" value="ECO:0007669"/>
    <property type="project" value="TreeGrafter"/>
</dbReference>
<evidence type="ECO:0000313" key="7">
    <source>
        <dbReference type="Proteomes" id="UP000567822"/>
    </source>
</evidence>
<keyword evidence="2" id="KW-0808">Transferase</keyword>
<dbReference type="GO" id="GO:0008970">
    <property type="term" value="F:phospholipase A1 activity"/>
    <property type="evidence" value="ECO:0007669"/>
    <property type="project" value="TreeGrafter"/>
</dbReference>
<dbReference type="InterPro" id="IPR007053">
    <property type="entry name" value="LRAT_dom"/>
</dbReference>
<evidence type="ECO:0000259" key="5">
    <source>
        <dbReference type="PROSITE" id="PS51934"/>
    </source>
</evidence>
<name>A0A7L0LRM6_9SYLV</name>
<dbReference type="InterPro" id="IPR051496">
    <property type="entry name" value="H-rev107_PLA/AT"/>
</dbReference>
<protein>
    <submittedName>
        <fullName evidence="6">HRSL1 enzyme</fullName>
    </submittedName>
</protein>
<dbReference type="GO" id="GO:0004623">
    <property type="term" value="F:phospholipase A2 activity"/>
    <property type="evidence" value="ECO:0007669"/>
    <property type="project" value="TreeGrafter"/>
</dbReference>
<evidence type="ECO:0000256" key="4">
    <source>
        <dbReference type="ARBA" id="ARBA00023098"/>
    </source>
</evidence>
<proteinExistence type="inferred from homology"/>
<comment type="similarity">
    <text evidence="1">Belongs to the H-rev107 family.</text>
</comment>
<gene>
    <name evidence="6" type="primary">Hrasls_3</name>
    <name evidence="6" type="ORF">SYLVIR_R04201</name>
</gene>
<sequence>MGQSNCHPQPGDLIEIKRSLIYQHWALYVGDGYVIHVADIEARSGLGSSSPMFAKGAKVKKELLTEVARNDKWVVNNKYDRKLTPLPVEKIIQHAESLIDMEIPYSVFGNNCEHLVTLLRYDDKISDQV</sequence>
<reference evidence="6 7" key="1">
    <citation type="submission" date="2019-09" db="EMBL/GenBank/DDBJ databases">
        <title>Bird 10,000 Genomes (B10K) Project - Family phase.</title>
        <authorList>
            <person name="Zhang G."/>
        </authorList>
    </citation>
    <scope>NUCLEOTIDE SEQUENCE [LARGE SCALE GENOMIC DNA]</scope>
    <source>
        <strain evidence="6">B10K-DU-009-59</strain>
        <tissue evidence="6">Muscle</tissue>
    </source>
</reference>
<feature type="non-terminal residue" evidence="6">
    <location>
        <position position="129"/>
    </location>
</feature>
<evidence type="ECO:0000256" key="3">
    <source>
        <dbReference type="ARBA" id="ARBA00022801"/>
    </source>
</evidence>
<evidence type="ECO:0000256" key="2">
    <source>
        <dbReference type="ARBA" id="ARBA00022679"/>
    </source>
</evidence>
<dbReference type="GO" id="GO:0016410">
    <property type="term" value="F:N-acyltransferase activity"/>
    <property type="evidence" value="ECO:0007669"/>
    <property type="project" value="TreeGrafter"/>
</dbReference>
<dbReference type="PROSITE" id="PS51934">
    <property type="entry name" value="LRAT"/>
    <property type="match status" value="1"/>
</dbReference>
<evidence type="ECO:0000256" key="1">
    <source>
        <dbReference type="ARBA" id="ARBA00007824"/>
    </source>
</evidence>
<evidence type="ECO:0000313" key="6">
    <source>
        <dbReference type="EMBL" id="NXK70852.1"/>
    </source>
</evidence>
<dbReference type="AlphaFoldDB" id="A0A7L0LRM6"/>
<feature type="domain" description="LRAT" evidence="5">
    <location>
        <begin position="14"/>
        <end position="128"/>
    </location>
</feature>
<feature type="non-terminal residue" evidence="6">
    <location>
        <position position="1"/>
    </location>
</feature>
<organism evidence="6 7">
    <name type="scientific">Sylvietta virens</name>
    <name type="common">Green crombec</name>
    <dbReference type="NCBI Taxonomy" id="208069"/>
    <lineage>
        <taxon>Eukaryota</taxon>
        <taxon>Metazoa</taxon>
        <taxon>Chordata</taxon>
        <taxon>Craniata</taxon>
        <taxon>Vertebrata</taxon>
        <taxon>Euteleostomi</taxon>
        <taxon>Archelosauria</taxon>
        <taxon>Archosauria</taxon>
        <taxon>Dinosauria</taxon>
        <taxon>Saurischia</taxon>
        <taxon>Theropoda</taxon>
        <taxon>Coelurosauria</taxon>
        <taxon>Aves</taxon>
        <taxon>Neognathae</taxon>
        <taxon>Neoaves</taxon>
        <taxon>Telluraves</taxon>
        <taxon>Australaves</taxon>
        <taxon>Passeriformes</taxon>
        <taxon>Sylvioidea</taxon>
        <taxon>Sylviidae</taxon>
        <taxon>Acrocephalinae</taxon>
        <taxon>Sylvietta</taxon>
    </lineage>
</organism>
<dbReference type="Gene3D" id="3.90.1720.10">
    <property type="entry name" value="endopeptidase domain like (from Nostoc punctiforme)"/>
    <property type="match status" value="1"/>
</dbReference>
<dbReference type="Pfam" id="PF04970">
    <property type="entry name" value="LRAT"/>
    <property type="match status" value="1"/>
</dbReference>